<evidence type="ECO:0000313" key="3">
    <source>
        <dbReference type="EMBL" id="ORX92192.1"/>
    </source>
</evidence>
<sequence>MPTKLLVSIACGLLFALVHAQSGPPLIDLDYQQVVSPTCAQFINSFSQSEEFQSCRPISFYVSTSMQFTRMAETNVSDIDEILSASCSIEEVSCQEPLQSIRKQMISKQSCGSDLATGNTVADKIFQALANHHLYQRIGCLKELDSGEYCLANIYQTRASSSLYRLPFGEEFNASNSSNTQICSLCSKKVMDIYSRFGAQWLNKLTFTYEAAREWFSNNCGESYTRIMSAETSSASTAFRWLWLITFLPVIW</sequence>
<name>A0A1Y1Y2F2_9FUNG</name>
<feature type="chain" id="PRO_5012914721" description="DUF7729 domain-containing protein" evidence="1">
    <location>
        <begin position="21"/>
        <end position="252"/>
    </location>
</feature>
<gene>
    <name evidence="3" type="ORF">K493DRAFT_303480</name>
</gene>
<feature type="domain" description="DUF7729" evidence="2">
    <location>
        <begin position="33"/>
        <end position="226"/>
    </location>
</feature>
<dbReference type="Pfam" id="PF24855">
    <property type="entry name" value="DUF7729"/>
    <property type="match status" value="1"/>
</dbReference>
<dbReference type="Proteomes" id="UP000193498">
    <property type="component" value="Unassembled WGS sequence"/>
</dbReference>
<keyword evidence="4" id="KW-1185">Reference proteome</keyword>
<evidence type="ECO:0000256" key="1">
    <source>
        <dbReference type="SAM" id="SignalP"/>
    </source>
</evidence>
<dbReference type="OrthoDB" id="2564812at2759"/>
<dbReference type="AlphaFoldDB" id="A0A1Y1Y2F2"/>
<feature type="signal peptide" evidence="1">
    <location>
        <begin position="1"/>
        <end position="20"/>
    </location>
</feature>
<comment type="caution">
    <text evidence="3">The sequence shown here is derived from an EMBL/GenBank/DDBJ whole genome shotgun (WGS) entry which is preliminary data.</text>
</comment>
<organism evidence="3 4">
    <name type="scientific">Basidiobolus meristosporus CBS 931.73</name>
    <dbReference type="NCBI Taxonomy" id="1314790"/>
    <lineage>
        <taxon>Eukaryota</taxon>
        <taxon>Fungi</taxon>
        <taxon>Fungi incertae sedis</taxon>
        <taxon>Zoopagomycota</taxon>
        <taxon>Entomophthoromycotina</taxon>
        <taxon>Basidiobolomycetes</taxon>
        <taxon>Basidiobolales</taxon>
        <taxon>Basidiobolaceae</taxon>
        <taxon>Basidiobolus</taxon>
    </lineage>
</organism>
<keyword evidence="1" id="KW-0732">Signal</keyword>
<accession>A0A1Y1Y2F2</accession>
<dbReference type="PANTHER" id="PTHR39460">
    <property type="entry name" value="EXPRESSED PROTEIN"/>
    <property type="match status" value="1"/>
</dbReference>
<protein>
    <recommendedName>
        <fullName evidence="2">DUF7729 domain-containing protein</fullName>
    </recommendedName>
</protein>
<evidence type="ECO:0000259" key="2">
    <source>
        <dbReference type="Pfam" id="PF24855"/>
    </source>
</evidence>
<evidence type="ECO:0000313" key="4">
    <source>
        <dbReference type="Proteomes" id="UP000193498"/>
    </source>
</evidence>
<dbReference type="EMBL" id="MCFE01000287">
    <property type="protein sequence ID" value="ORX92192.1"/>
    <property type="molecule type" value="Genomic_DNA"/>
</dbReference>
<reference evidence="3 4" key="1">
    <citation type="submission" date="2016-07" db="EMBL/GenBank/DDBJ databases">
        <title>Pervasive Adenine N6-methylation of Active Genes in Fungi.</title>
        <authorList>
            <consortium name="DOE Joint Genome Institute"/>
            <person name="Mondo S.J."/>
            <person name="Dannebaum R.O."/>
            <person name="Kuo R.C."/>
            <person name="Labutti K."/>
            <person name="Haridas S."/>
            <person name="Kuo A."/>
            <person name="Salamov A."/>
            <person name="Ahrendt S.R."/>
            <person name="Lipzen A."/>
            <person name="Sullivan W."/>
            <person name="Andreopoulos W.B."/>
            <person name="Clum A."/>
            <person name="Lindquist E."/>
            <person name="Daum C."/>
            <person name="Ramamoorthy G.K."/>
            <person name="Gryganskyi A."/>
            <person name="Culley D."/>
            <person name="Magnuson J.K."/>
            <person name="James T.Y."/>
            <person name="O'Malley M.A."/>
            <person name="Stajich J.E."/>
            <person name="Spatafora J.W."/>
            <person name="Visel A."/>
            <person name="Grigoriev I.V."/>
        </authorList>
    </citation>
    <scope>NUCLEOTIDE SEQUENCE [LARGE SCALE GENOMIC DNA]</scope>
    <source>
        <strain evidence="3 4">CBS 931.73</strain>
    </source>
</reference>
<dbReference type="InParanoid" id="A0A1Y1Y2F2"/>
<proteinExistence type="predicted"/>
<dbReference type="InterPro" id="IPR056146">
    <property type="entry name" value="DUF7729"/>
</dbReference>
<dbReference type="PANTHER" id="PTHR39460:SF1">
    <property type="entry name" value="C6 TRANSCRIPTION FACTOR"/>
    <property type="match status" value="1"/>
</dbReference>